<gene>
    <name evidence="1" type="ORF">SAMN05444390_105334</name>
</gene>
<evidence type="ECO:0000313" key="1">
    <source>
        <dbReference type="EMBL" id="SEG82213.1"/>
    </source>
</evidence>
<reference evidence="1 2" key="1">
    <citation type="submission" date="2016-10" db="EMBL/GenBank/DDBJ databases">
        <authorList>
            <person name="de Groot N.N."/>
        </authorList>
    </citation>
    <scope>NUCLEOTIDE SEQUENCE [LARGE SCALE GENOMIC DNA]</scope>
    <source>
        <strain evidence="1 2">DSM 22012</strain>
    </source>
</reference>
<keyword evidence="2" id="KW-1185">Reference proteome</keyword>
<proteinExistence type="predicted"/>
<dbReference type="AlphaFoldDB" id="A0A1H6DBJ8"/>
<dbReference type="EMBL" id="FNVQ01000005">
    <property type="protein sequence ID" value="SEG82213.1"/>
    <property type="molecule type" value="Genomic_DNA"/>
</dbReference>
<name>A0A1H6DBJ8_9GAMM</name>
<dbReference type="RefSeq" id="WP_104005149.1">
    <property type="nucleotide sequence ID" value="NZ_FNVQ01000005.1"/>
</dbReference>
<accession>A0A1H6DBJ8</accession>
<sequence>MSNSNPEFELKYNELDMIDVDYYIERARAERATYVANLFRKAFFKTSDKSGKARVSYKLQQSPAH</sequence>
<dbReference type="Proteomes" id="UP000236745">
    <property type="component" value="Unassembled WGS sequence"/>
</dbReference>
<dbReference type="InterPro" id="IPR058227">
    <property type="entry name" value="RSP_7527-like"/>
</dbReference>
<evidence type="ECO:0000313" key="2">
    <source>
        <dbReference type="Proteomes" id="UP000236745"/>
    </source>
</evidence>
<dbReference type="OrthoDB" id="6089606at2"/>
<organism evidence="1 2">
    <name type="scientific">Marinobacterium lutimaris</name>
    <dbReference type="NCBI Taxonomy" id="568106"/>
    <lineage>
        <taxon>Bacteria</taxon>
        <taxon>Pseudomonadati</taxon>
        <taxon>Pseudomonadota</taxon>
        <taxon>Gammaproteobacteria</taxon>
        <taxon>Oceanospirillales</taxon>
        <taxon>Oceanospirillaceae</taxon>
        <taxon>Marinobacterium</taxon>
    </lineage>
</organism>
<protein>
    <submittedName>
        <fullName evidence="1">Uncharacterized protein</fullName>
    </submittedName>
</protein>
<dbReference type="NCBIfam" id="NF046098">
    <property type="entry name" value="RSP_7527_fam"/>
    <property type="match status" value="1"/>
</dbReference>